<dbReference type="HOGENOM" id="CLU_2430022_0_0_1"/>
<keyword evidence="2" id="KW-1185">Reference proteome</keyword>
<reference evidence="2" key="1">
    <citation type="journal article" date="2013" name="Science">
        <title>The Amborella genome and the evolution of flowering plants.</title>
        <authorList>
            <consortium name="Amborella Genome Project"/>
        </authorList>
    </citation>
    <scope>NUCLEOTIDE SEQUENCE [LARGE SCALE GENOMIC DNA]</scope>
</reference>
<dbReference type="Proteomes" id="UP000017836">
    <property type="component" value="Unassembled WGS sequence"/>
</dbReference>
<evidence type="ECO:0000313" key="2">
    <source>
        <dbReference type="Proteomes" id="UP000017836"/>
    </source>
</evidence>
<dbReference type="EMBL" id="KI394743">
    <property type="protein sequence ID" value="ERN01754.1"/>
    <property type="molecule type" value="Genomic_DNA"/>
</dbReference>
<evidence type="ECO:0000313" key="1">
    <source>
        <dbReference type="EMBL" id="ERN01754.1"/>
    </source>
</evidence>
<protein>
    <submittedName>
        <fullName evidence="1">Uncharacterized protein</fullName>
    </submittedName>
</protein>
<accession>W1P2A4</accession>
<sequence>MEGEVPDDGIFNLLSPHDLQLQGNILPACCNQAQATQKRAAHEEHSYKAMKTAILAIALVQCTRTLSDGAIVAVKNLYLKWSAECKALSSI</sequence>
<gene>
    <name evidence="1" type="ORF">AMTR_s00097p00136170</name>
</gene>
<proteinExistence type="predicted"/>
<dbReference type="Gramene" id="ERN01754">
    <property type="protein sequence ID" value="ERN01754"/>
    <property type="gene ID" value="AMTR_s00097p00136170"/>
</dbReference>
<dbReference type="AlphaFoldDB" id="W1P2A4"/>
<organism evidence="1 2">
    <name type="scientific">Amborella trichopoda</name>
    <dbReference type="NCBI Taxonomy" id="13333"/>
    <lineage>
        <taxon>Eukaryota</taxon>
        <taxon>Viridiplantae</taxon>
        <taxon>Streptophyta</taxon>
        <taxon>Embryophyta</taxon>
        <taxon>Tracheophyta</taxon>
        <taxon>Spermatophyta</taxon>
        <taxon>Magnoliopsida</taxon>
        <taxon>Amborellales</taxon>
        <taxon>Amborellaceae</taxon>
        <taxon>Amborella</taxon>
    </lineage>
</organism>
<name>W1P2A4_AMBTC</name>